<sequence>MHPLNPFLRAFFRSTLPSQCSPPQHHILLVPTTEALFNGRDRESQASYADLAGSSEDFLASHVLRVPGGIPPGGQTKEGGTTFRDNRGKAKQYPTINGRSVIVKDTFVYSNKGFKTLNQAQLLNDIIYYPDTFDAQPWLVYYIAKPLIGVYETILIASPTAPGTPQASPTRSANGTNGATSSMPRKKEVKSFVDVLNLFPMIARQLEPGLERLFKEFGKELEKPLPERSKAKSPSIRSRRSNSGSSSENESAASLRSIGLMNGYRSRLSPELEEEEDAMRRALETAVTAAIDLFQMVDKQQLSLLGATTDLTGPLVERMIERYVAERVHDTILFPRVSMIWRSEDIELESRMRQMADVDISQVGIAMGHTRRGKQELALRLAKGVDAFKRMGVASSPQEMMEILLATQKAITTSDSSREEARTDVTSPVSDSRSEKQAETASITVNADTLVSLLLVVVIRAPVRHLHARLSYMRHFIFIDDVEAGEMGYALSTFEAVLSYLLRDSAGLRKASRRNRKLWQATKDGDVAEIRKILEPETEHFEGAIEDGENGAGPVEDGAVSSTSQQPRISFSNTSPTEIGNLDGSLDDRYDSIQDLSSGQEDQPLSHVFPFLRSPSPPLAPTLSSPEDQRPKMKKRVSVETRSLSISSGFSFKSRTDTLDSWVSDVEGDMAVETLARTQGPGGDSILMMAVENGQVGALRYLLGLRRYFSVKDVFEDANYDDTTLLSAAVQTGKQDIIETVLDFIVDNSENNDELSEYLARQDSNGRCVAHYLFNQPRLISRIGHLLPWKLKDKNGQTPLFALCRSYDHEEYRWMVEAALDAATRSQGDGQALHLDDHVDAKGNTLLHIVNDPPLARRLLYHSDSDANAANDKKFTPLMVASKYGRTDLVRTFFADPRVDLYARDMRGLTAVELAKDDEVRNRIDDLVLLTATNPADSGGRTTTVVRSFFVEDGSVRLILKSGAPSGNETITVTTCRRSVSDFEHLAKCLSIEHPASWLPQLTNFPSPFMIPSKPSRAILRDMQIQLDNFLKVLLTHPTFSTHEMVWEFFLVPDIELPMLAARTRKKAEARAERVREEYAPLLDVREVELFTSFALESVRGVHHATRSILRRVNRVRFEQADFADAANMLLGTATQTAGAFLPREHVTALDRFTRTLGQTEVSPMTSFYYGMHSIASTVSAILAALGRPAQLIGSMAASRKAMERHTLSLRRNDRWPLGLLDDTRHRMQREAADKVARSSAELESLARELRYTQQTVAGELAAWQEGRVRAGRAACRELARRMVVAEKARLESMKRAVRGLGLDVEGPSKKKKGMAQRKGPGDQNGDGGGGGGGGSSRASQS</sequence>
<dbReference type="Pfam" id="PF00787">
    <property type="entry name" value="PX"/>
    <property type="match status" value="1"/>
</dbReference>
<evidence type="ECO:0000313" key="4">
    <source>
        <dbReference type="EMBL" id="KAF2461033.1"/>
    </source>
</evidence>
<evidence type="ECO:0000256" key="2">
    <source>
        <dbReference type="SAM" id="MobiDB-lite"/>
    </source>
</evidence>
<dbReference type="GO" id="GO:0005769">
    <property type="term" value="C:early endosome"/>
    <property type="evidence" value="ECO:0007669"/>
    <property type="project" value="TreeGrafter"/>
</dbReference>
<dbReference type="SUPFAM" id="SSF64268">
    <property type="entry name" value="PX domain"/>
    <property type="match status" value="1"/>
</dbReference>
<dbReference type="SUPFAM" id="SSF48403">
    <property type="entry name" value="Ankyrin repeat"/>
    <property type="match status" value="1"/>
</dbReference>
<dbReference type="GO" id="GO:0035091">
    <property type="term" value="F:phosphatidylinositol binding"/>
    <property type="evidence" value="ECO:0007669"/>
    <property type="project" value="InterPro"/>
</dbReference>
<feature type="compositionally biased region" description="Low complexity" evidence="2">
    <location>
        <begin position="233"/>
        <end position="254"/>
    </location>
</feature>
<evidence type="ECO:0000259" key="3">
    <source>
        <dbReference type="PROSITE" id="PS51205"/>
    </source>
</evidence>
<dbReference type="InterPro" id="IPR036770">
    <property type="entry name" value="Ankyrin_rpt-contain_sf"/>
</dbReference>
<dbReference type="Gene3D" id="1.25.40.20">
    <property type="entry name" value="Ankyrin repeat-containing domain"/>
    <property type="match status" value="2"/>
</dbReference>
<dbReference type="Gene3D" id="3.30.1520.10">
    <property type="entry name" value="Phox-like domain"/>
    <property type="match status" value="1"/>
</dbReference>
<dbReference type="GO" id="GO:0000149">
    <property type="term" value="F:SNARE binding"/>
    <property type="evidence" value="ECO:0007669"/>
    <property type="project" value="TreeGrafter"/>
</dbReference>
<dbReference type="Pfam" id="PF02204">
    <property type="entry name" value="VPS9"/>
    <property type="match status" value="1"/>
</dbReference>
<reference evidence="4" key="1">
    <citation type="journal article" date="2020" name="Stud. Mycol.">
        <title>101 Dothideomycetes genomes: a test case for predicting lifestyles and emergence of pathogens.</title>
        <authorList>
            <person name="Haridas S."/>
            <person name="Albert R."/>
            <person name="Binder M."/>
            <person name="Bloem J."/>
            <person name="Labutti K."/>
            <person name="Salamov A."/>
            <person name="Andreopoulos B."/>
            <person name="Baker S."/>
            <person name="Barry K."/>
            <person name="Bills G."/>
            <person name="Bluhm B."/>
            <person name="Cannon C."/>
            <person name="Castanera R."/>
            <person name="Culley D."/>
            <person name="Daum C."/>
            <person name="Ezra D."/>
            <person name="Gonzalez J."/>
            <person name="Henrissat B."/>
            <person name="Kuo A."/>
            <person name="Liang C."/>
            <person name="Lipzen A."/>
            <person name="Lutzoni F."/>
            <person name="Magnuson J."/>
            <person name="Mondo S."/>
            <person name="Nolan M."/>
            <person name="Ohm R."/>
            <person name="Pangilinan J."/>
            <person name="Park H.-J."/>
            <person name="Ramirez L."/>
            <person name="Alfaro M."/>
            <person name="Sun H."/>
            <person name="Tritt A."/>
            <person name="Yoshinaga Y."/>
            <person name="Zwiers L.-H."/>
            <person name="Turgeon B."/>
            <person name="Goodwin S."/>
            <person name="Spatafora J."/>
            <person name="Crous P."/>
            <person name="Grigoriev I."/>
        </authorList>
    </citation>
    <scope>NUCLEOTIDE SEQUENCE</scope>
    <source>
        <strain evidence="4">ATCC 16933</strain>
    </source>
</reference>
<feature type="region of interest" description="Disordered" evidence="2">
    <location>
        <begin position="414"/>
        <end position="438"/>
    </location>
</feature>
<evidence type="ECO:0000256" key="1">
    <source>
        <dbReference type="ARBA" id="ARBA00007428"/>
    </source>
</evidence>
<dbReference type="GO" id="GO:0097422">
    <property type="term" value="C:tubular endosome"/>
    <property type="evidence" value="ECO:0007669"/>
    <property type="project" value="TreeGrafter"/>
</dbReference>
<dbReference type="SMART" id="SM00248">
    <property type="entry name" value="ANK"/>
    <property type="match status" value="5"/>
</dbReference>
<feature type="region of interest" description="Disordered" evidence="2">
    <location>
        <begin position="538"/>
        <end position="637"/>
    </location>
</feature>
<dbReference type="InterPro" id="IPR003123">
    <property type="entry name" value="VPS9"/>
</dbReference>
<dbReference type="InterPro" id="IPR037191">
    <property type="entry name" value="VPS9_dom_sf"/>
</dbReference>
<feature type="compositionally biased region" description="Polar residues" evidence="2">
    <location>
        <begin position="560"/>
        <end position="578"/>
    </location>
</feature>
<dbReference type="GO" id="GO:0005085">
    <property type="term" value="F:guanyl-nucleotide exchange factor activity"/>
    <property type="evidence" value="ECO:0007669"/>
    <property type="project" value="TreeGrafter"/>
</dbReference>
<feature type="region of interest" description="Disordered" evidence="2">
    <location>
        <begin position="161"/>
        <end position="184"/>
    </location>
</feature>
<dbReference type="GO" id="GO:0005886">
    <property type="term" value="C:plasma membrane"/>
    <property type="evidence" value="ECO:0007669"/>
    <property type="project" value="TreeGrafter"/>
</dbReference>
<feature type="compositionally biased region" description="Gly residues" evidence="2">
    <location>
        <begin position="1323"/>
        <end position="1336"/>
    </location>
</feature>
<proteinExistence type="inferred from homology"/>
<organism evidence="4 5">
    <name type="scientific">Lineolata rhizophorae</name>
    <dbReference type="NCBI Taxonomy" id="578093"/>
    <lineage>
        <taxon>Eukaryota</taxon>
        <taxon>Fungi</taxon>
        <taxon>Dikarya</taxon>
        <taxon>Ascomycota</taxon>
        <taxon>Pezizomycotina</taxon>
        <taxon>Dothideomycetes</taxon>
        <taxon>Dothideomycetes incertae sedis</taxon>
        <taxon>Lineolatales</taxon>
        <taxon>Lineolataceae</taxon>
        <taxon>Lineolata</taxon>
    </lineage>
</organism>
<name>A0A6A6PC92_9PEZI</name>
<dbReference type="PANTHER" id="PTHR24170">
    <property type="entry name" value="ANKYRIN REPEAT DOMAIN-CONTAINING PROTEIN 27"/>
    <property type="match status" value="1"/>
</dbReference>
<dbReference type="SUPFAM" id="SSF109993">
    <property type="entry name" value="VPS9 domain"/>
    <property type="match status" value="1"/>
</dbReference>
<dbReference type="Gene3D" id="1.20.1050.80">
    <property type="entry name" value="VPS9 domain"/>
    <property type="match status" value="1"/>
</dbReference>
<keyword evidence="5" id="KW-1185">Reference proteome</keyword>
<dbReference type="EMBL" id="MU001672">
    <property type="protein sequence ID" value="KAF2461033.1"/>
    <property type="molecule type" value="Genomic_DNA"/>
</dbReference>
<dbReference type="Proteomes" id="UP000799766">
    <property type="component" value="Unassembled WGS sequence"/>
</dbReference>
<dbReference type="InterPro" id="IPR001683">
    <property type="entry name" value="PX_dom"/>
</dbReference>
<evidence type="ECO:0000313" key="5">
    <source>
        <dbReference type="Proteomes" id="UP000799766"/>
    </source>
</evidence>
<dbReference type="GO" id="GO:0030133">
    <property type="term" value="C:transport vesicle"/>
    <property type="evidence" value="ECO:0007669"/>
    <property type="project" value="TreeGrafter"/>
</dbReference>
<protein>
    <recommendedName>
        <fullName evidence="3">VPS9 domain-containing protein</fullName>
    </recommendedName>
</protein>
<feature type="compositionally biased region" description="Polar residues" evidence="2">
    <location>
        <begin position="594"/>
        <end position="603"/>
    </location>
</feature>
<feature type="region of interest" description="Disordered" evidence="2">
    <location>
        <begin position="69"/>
        <end position="89"/>
    </location>
</feature>
<comment type="similarity">
    <text evidence="1">Belongs to the UPF0507 family.</text>
</comment>
<feature type="region of interest" description="Disordered" evidence="2">
    <location>
        <begin position="1298"/>
        <end position="1342"/>
    </location>
</feature>
<dbReference type="InterPro" id="IPR002110">
    <property type="entry name" value="Ankyrin_rpt"/>
</dbReference>
<feature type="domain" description="VPS9" evidence="3">
    <location>
        <begin position="342"/>
        <end position="510"/>
    </location>
</feature>
<dbReference type="InterPro" id="IPR036871">
    <property type="entry name" value="PX_dom_sf"/>
</dbReference>
<dbReference type="FunFam" id="1.25.40.20:FF:000443">
    <property type="entry name" value="Putative vps9 domain protein"/>
    <property type="match status" value="1"/>
</dbReference>
<feature type="region of interest" description="Disordered" evidence="2">
    <location>
        <begin position="224"/>
        <end position="254"/>
    </location>
</feature>
<dbReference type="GO" id="GO:0005770">
    <property type="term" value="C:late endosome"/>
    <property type="evidence" value="ECO:0007669"/>
    <property type="project" value="TreeGrafter"/>
</dbReference>
<dbReference type="PROSITE" id="PS51205">
    <property type="entry name" value="VPS9"/>
    <property type="match status" value="1"/>
</dbReference>
<dbReference type="PANTHER" id="PTHR24170:SF1">
    <property type="entry name" value="DOMAIN PROTEIN, PUTATIVE (AFU_ORTHOLOGUE AFUA_1G09870)-RELATED"/>
    <property type="match status" value="1"/>
</dbReference>
<dbReference type="InterPro" id="IPR051248">
    <property type="entry name" value="UPF0507/Ank_repeat_27"/>
</dbReference>
<dbReference type="OrthoDB" id="7464126at2759"/>
<dbReference type="GO" id="GO:0045022">
    <property type="term" value="P:early endosome to late endosome transport"/>
    <property type="evidence" value="ECO:0007669"/>
    <property type="project" value="TreeGrafter"/>
</dbReference>
<dbReference type="CDD" id="cd06093">
    <property type="entry name" value="PX_domain"/>
    <property type="match status" value="1"/>
</dbReference>
<dbReference type="Pfam" id="PF13857">
    <property type="entry name" value="Ank_5"/>
    <property type="match status" value="1"/>
</dbReference>
<feature type="compositionally biased region" description="Polar residues" evidence="2">
    <location>
        <begin position="161"/>
        <end position="183"/>
    </location>
</feature>
<gene>
    <name evidence="4" type="ORF">BDY21DRAFT_403234</name>
</gene>
<accession>A0A6A6PC92</accession>